<dbReference type="AlphaFoldDB" id="A0A067MSN8"/>
<gene>
    <name evidence="2" type="ORF">BOTBODRAFT_44356</name>
</gene>
<dbReference type="Gene3D" id="3.80.10.10">
    <property type="entry name" value="Ribonuclease Inhibitor"/>
    <property type="match status" value="1"/>
</dbReference>
<protein>
    <recommendedName>
        <fullName evidence="4">F-box domain-containing protein</fullName>
    </recommendedName>
</protein>
<dbReference type="HOGENOM" id="CLU_427572_0_0_1"/>
<sequence>MAPLPPLAASTSVGATSVLSPPSSADHTQDMARHTCLHLFAHDHNIEPCDAGGPVAYHADIARRVAYACAVLDGLQASPAAEVLGDSRIHDVRPRYLALSAMTHRERNVTVSHLQLTSDTLVKEGPTSVHLLLFLQHFPAAKVLHLERIYLRNLGKLSSLSSLRQLMLSCVAFPRGRFAELVTLLEPCRSLEELAIDHVSFEVDLPQHTWDMGNGNFIWLVQIPSLQKIKVAGLSSASLRTIIGAFHSNPTNPCSEFLFISESHTLRPTETLRNILISWNHLTDTIPRLKCVGKVLIRVDQASRATHLRAELDEGDQHPSASRELAVTDLELARWSPMDLNVPSRVLESLPLLLEFPVLDSLELKGFSNPAHLTTGLASLAYPHINSLSLTDCCAEMCLALKDVSIYPRLYLLTLTDCALTGEDLLEIVQARAAGDKPNMACIACSVFRLNIGGQMIPAESEWVVDEEGGNETGGDEEDDEEISGGDTERINVEASEGGGEEDGEMVESNGEEAKAKDIRGTVKGAWEEDEIDKIEQGRAQDFFRCSLIFLLFLPLLPSSLLSISLPSSYPGGKYMKWDVLRTASVLSAKLSGRVTNTTGGGIDHVELGSCGGALIAKASQHEVHGAPVGCGRQIQKSTP</sequence>
<dbReference type="EMBL" id="KL198035">
    <property type="protein sequence ID" value="KDQ14827.1"/>
    <property type="molecule type" value="Genomic_DNA"/>
</dbReference>
<feature type="compositionally biased region" description="Acidic residues" evidence="1">
    <location>
        <begin position="463"/>
        <end position="484"/>
    </location>
</feature>
<feature type="region of interest" description="Disordered" evidence="1">
    <location>
        <begin position="1"/>
        <end position="27"/>
    </location>
</feature>
<accession>A0A067MSN8</accession>
<evidence type="ECO:0000313" key="2">
    <source>
        <dbReference type="EMBL" id="KDQ14827.1"/>
    </source>
</evidence>
<dbReference type="InParanoid" id="A0A067MSN8"/>
<evidence type="ECO:0000256" key="1">
    <source>
        <dbReference type="SAM" id="MobiDB-lite"/>
    </source>
</evidence>
<organism evidence="2 3">
    <name type="scientific">Botryobasidium botryosum (strain FD-172 SS1)</name>
    <dbReference type="NCBI Taxonomy" id="930990"/>
    <lineage>
        <taxon>Eukaryota</taxon>
        <taxon>Fungi</taxon>
        <taxon>Dikarya</taxon>
        <taxon>Basidiomycota</taxon>
        <taxon>Agaricomycotina</taxon>
        <taxon>Agaricomycetes</taxon>
        <taxon>Cantharellales</taxon>
        <taxon>Botryobasidiaceae</taxon>
        <taxon>Botryobasidium</taxon>
    </lineage>
</organism>
<reference evidence="3" key="1">
    <citation type="journal article" date="2014" name="Proc. Natl. Acad. Sci. U.S.A.">
        <title>Extensive sampling of basidiomycete genomes demonstrates inadequacy of the white-rot/brown-rot paradigm for wood decay fungi.</title>
        <authorList>
            <person name="Riley R."/>
            <person name="Salamov A.A."/>
            <person name="Brown D.W."/>
            <person name="Nagy L.G."/>
            <person name="Floudas D."/>
            <person name="Held B.W."/>
            <person name="Levasseur A."/>
            <person name="Lombard V."/>
            <person name="Morin E."/>
            <person name="Otillar R."/>
            <person name="Lindquist E.A."/>
            <person name="Sun H."/>
            <person name="LaButti K.M."/>
            <person name="Schmutz J."/>
            <person name="Jabbour D."/>
            <person name="Luo H."/>
            <person name="Baker S.E."/>
            <person name="Pisabarro A.G."/>
            <person name="Walton J.D."/>
            <person name="Blanchette R.A."/>
            <person name="Henrissat B."/>
            <person name="Martin F."/>
            <person name="Cullen D."/>
            <person name="Hibbett D.S."/>
            <person name="Grigoriev I.V."/>
        </authorList>
    </citation>
    <scope>NUCLEOTIDE SEQUENCE [LARGE SCALE GENOMIC DNA]</scope>
    <source>
        <strain evidence="3">FD-172 SS1</strain>
    </source>
</reference>
<dbReference type="InterPro" id="IPR032675">
    <property type="entry name" value="LRR_dom_sf"/>
</dbReference>
<dbReference type="SUPFAM" id="SSF52047">
    <property type="entry name" value="RNI-like"/>
    <property type="match status" value="1"/>
</dbReference>
<evidence type="ECO:0008006" key="4">
    <source>
        <dbReference type="Google" id="ProtNLM"/>
    </source>
</evidence>
<dbReference type="Proteomes" id="UP000027195">
    <property type="component" value="Unassembled WGS sequence"/>
</dbReference>
<keyword evidence="3" id="KW-1185">Reference proteome</keyword>
<feature type="compositionally biased region" description="Polar residues" evidence="1">
    <location>
        <begin position="9"/>
        <end position="26"/>
    </location>
</feature>
<evidence type="ECO:0000313" key="3">
    <source>
        <dbReference type="Proteomes" id="UP000027195"/>
    </source>
</evidence>
<feature type="region of interest" description="Disordered" evidence="1">
    <location>
        <begin position="461"/>
        <end position="515"/>
    </location>
</feature>
<name>A0A067MSN8_BOTB1</name>
<proteinExistence type="predicted"/>